<sequence>MLTSSSAGHRHNCCRFCDLLMPLAAPSPTSCQSRARSSARRHPEMLRPCKPRHGVCLNVLHRPTEP</sequence>
<evidence type="ECO:0000313" key="3">
    <source>
        <dbReference type="Proteomes" id="UP000008810"/>
    </source>
</evidence>
<gene>
    <name evidence="1" type="ORF">BRADI_1g57081v3</name>
</gene>
<protein>
    <submittedName>
        <fullName evidence="1 2">Uncharacterized protein</fullName>
    </submittedName>
</protein>
<dbReference type="AlphaFoldDB" id="A0A2K2DRY9"/>
<dbReference type="Proteomes" id="UP000008810">
    <property type="component" value="Chromosome 1"/>
</dbReference>
<organism evidence="1">
    <name type="scientific">Brachypodium distachyon</name>
    <name type="common">Purple false brome</name>
    <name type="synonym">Trachynia distachya</name>
    <dbReference type="NCBI Taxonomy" id="15368"/>
    <lineage>
        <taxon>Eukaryota</taxon>
        <taxon>Viridiplantae</taxon>
        <taxon>Streptophyta</taxon>
        <taxon>Embryophyta</taxon>
        <taxon>Tracheophyta</taxon>
        <taxon>Spermatophyta</taxon>
        <taxon>Magnoliopsida</taxon>
        <taxon>Liliopsida</taxon>
        <taxon>Poales</taxon>
        <taxon>Poaceae</taxon>
        <taxon>BOP clade</taxon>
        <taxon>Pooideae</taxon>
        <taxon>Stipodae</taxon>
        <taxon>Brachypodieae</taxon>
        <taxon>Brachypodium</taxon>
    </lineage>
</organism>
<name>A0A2K2DRY9_BRADI</name>
<reference evidence="2" key="3">
    <citation type="submission" date="2018-08" db="UniProtKB">
        <authorList>
            <consortium name="EnsemblPlants"/>
        </authorList>
    </citation>
    <scope>IDENTIFICATION</scope>
    <source>
        <strain evidence="2">cv. Bd21</strain>
    </source>
</reference>
<reference evidence="1 2" key="1">
    <citation type="journal article" date="2010" name="Nature">
        <title>Genome sequencing and analysis of the model grass Brachypodium distachyon.</title>
        <authorList>
            <consortium name="International Brachypodium Initiative"/>
        </authorList>
    </citation>
    <scope>NUCLEOTIDE SEQUENCE [LARGE SCALE GENOMIC DNA]</scope>
    <source>
        <strain evidence="1 2">Bd21</strain>
    </source>
</reference>
<dbReference type="Gramene" id="PNT77045">
    <property type="protein sequence ID" value="PNT77045"/>
    <property type="gene ID" value="BRADI_1g57081v3"/>
</dbReference>
<accession>A0A2K2DRY9</accession>
<keyword evidence="3" id="KW-1185">Reference proteome</keyword>
<dbReference type="EMBL" id="CM000880">
    <property type="protein sequence ID" value="PNT77045.1"/>
    <property type="molecule type" value="Genomic_DNA"/>
</dbReference>
<evidence type="ECO:0000313" key="2">
    <source>
        <dbReference type="EnsemblPlants" id="PNT77045"/>
    </source>
</evidence>
<proteinExistence type="predicted"/>
<dbReference type="InParanoid" id="A0A2K2DRY9"/>
<dbReference type="EnsemblPlants" id="PNT77045">
    <property type="protein sequence ID" value="PNT77045"/>
    <property type="gene ID" value="BRADI_1g57081v3"/>
</dbReference>
<evidence type="ECO:0000313" key="1">
    <source>
        <dbReference type="EMBL" id="PNT77045.1"/>
    </source>
</evidence>
<reference evidence="1" key="2">
    <citation type="submission" date="2017-06" db="EMBL/GenBank/DDBJ databases">
        <title>WGS assembly of Brachypodium distachyon.</title>
        <authorList>
            <consortium name="The International Brachypodium Initiative"/>
            <person name="Lucas S."/>
            <person name="Harmon-Smith M."/>
            <person name="Lail K."/>
            <person name="Tice H."/>
            <person name="Grimwood J."/>
            <person name="Bruce D."/>
            <person name="Barry K."/>
            <person name="Shu S."/>
            <person name="Lindquist E."/>
            <person name="Wang M."/>
            <person name="Pitluck S."/>
            <person name="Vogel J.P."/>
            <person name="Garvin D.F."/>
            <person name="Mockler T.C."/>
            <person name="Schmutz J."/>
            <person name="Rokhsar D."/>
            <person name="Bevan M.W."/>
        </authorList>
    </citation>
    <scope>NUCLEOTIDE SEQUENCE</scope>
    <source>
        <strain evidence="1">Bd21</strain>
    </source>
</reference>